<dbReference type="Proteomes" id="UP000785200">
    <property type="component" value="Unassembled WGS sequence"/>
</dbReference>
<evidence type="ECO:0000313" key="1">
    <source>
        <dbReference type="EMBL" id="KAG0649706.1"/>
    </source>
</evidence>
<comment type="caution">
    <text evidence="1">The sequence shown here is derived from an EMBL/GenBank/DDBJ whole genome shotgun (WGS) entry which is preliminary data.</text>
</comment>
<protein>
    <submittedName>
        <fullName evidence="1">Mutanase</fullName>
    </submittedName>
</protein>
<gene>
    <name evidence="1" type="ORF">D0Z07_3562</name>
</gene>
<dbReference type="CDD" id="cd11577">
    <property type="entry name" value="GH71"/>
    <property type="match status" value="1"/>
</dbReference>
<dbReference type="Pfam" id="PF03659">
    <property type="entry name" value="Glyco_hydro_71"/>
    <property type="match status" value="1"/>
</dbReference>
<dbReference type="InterPro" id="IPR005197">
    <property type="entry name" value="Glyco_hydro_71"/>
</dbReference>
<sequence length="326" mass="35698">MPAQCSSSGMSTTTQRCLSTVPPAARHQLVFSPWYSFNLPPSAAVLFALQASALSSPKQVFARVIMTNTKAHTQSTWELDITLAKAAGIDAFALNMGYTDPYVPTQLAHAFAAAEALGSAFKLFLTFDYTEGGKVWPSSGNISVISYLQQYGNSSAYYMYEDMPFVSAMEGLAEAFDYGQEEVIPNTIGPIYFAADWTSEGMESVFEDGPGLREGLNAFFSWDMWPFGAVNMTDAVDKAWISAISGNAAYMMGVSPWFFHSASGSKDWVWRGDDLWASRWAQTLDIKPNLVEIVSWNDYGVSNYIGPIHSNSEVPAGALIYVEDNP</sequence>
<dbReference type="AlphaFoldDB" id="A0A9P6VK79"/>
<name>A0A9P6VK79_9HELO</name>
<dbReference type="OrthoDB" id="1046782at2759"/>
<dbReference type="GO" id="GO:0051118">
    <property type="term" value="F:glucan endo-1,3-alpha-glucosidase activity"/>
    <property type="evidence" value="ECO:0007669"/>
    <property type="project" value="InterPro"/>
</dbReference>
<accession>A0A9P6VK79</accession>
<dbReference type="EMBL" id="VNKQ01000007">
    <property type="protein sequence ID" value="KAG0649706.1"/>
    <property type="molecule type" value="Genomic_DNA"/>
</dbReference>
<reference evidence="1" key="1">
    <citation type="submission" date="2019-07" db="EMBL/GenBank/DDBJ databases">
        <title>Hyphodiscus hymeniophilus genome sequencing and assembly.</title>
        <authorList>
            <person name="Kramer G."/>
            <person name="Nodwell J."/>
        </authorList>
    </citation>
    <scope>NUCLEOTIDE SEQUENCE</scope>
    <source>
        <strain evidence="1">ATCC 34498</strain>
    </source>
</reference>
<organism evidence="1 2">
    <name type="scientific">Hyphodiscus hymeniophilus</name>
    <dbReference type="NCBI Taxonomy" id="353542"/>
    <lineage>
        <taxon>Eukaryota</taxon>
        <taxon>Fungi</taxon>
        <taxon>Dikarya</taxon>
        <taxon>Ascomycota</taxon>
        <taxon>Pezizomycotina</taxon>
        <taxon>Leotiomycetes</taxon>
        <taxon>Helotiales</taxon>
        <taxon>Hyphodiscaceae</taxon>
        <taxon>Hyphodiscus</taxon>
    </lineage>
</organism>
<keyword evidence="2" id="KW-1185">Reference proteome</keyword>
<proteinExistence type="predicted"/>
<evidence type="ECO:0000313" key="2">
    <source>
        <dbReference type="Proteomes" id="UP000785200"/>
    </source>
</evidence>
<dbReference type="Gene3D" id="3.20.20.80">
    <property type="entry name" value="Glycosidases"/>
    <property type="match status" value="1"/>
</dbReference>